<dbReference type="Proteomes" id="UP000831290">
    <property type="component" value="Chromosome"/>
</dbReference>
<name>A0A9E7CTQ8_9FLAO</name>
<accession>A0A9E7CTQ8</accession>
<proteinExistence type="predicted"/>
<organism evidence="2 3">
    <name type="scientific">Abyssalbus ytuae</name>
    <dbReference type="NCBI Taxonomy" id="2926907"/>
    <lineage>
        <taxon>Bacteria</taxon>
        <taxon>Pseudomonadati</taxon>
        <taxon>Bacteroidota</taxon>
        <taxon>Flavobacteriia</taxon>
        <taxon>Flavobacteriales</taxon>
        <taxon>Flavobacteriaceae</taxon>
        <taxon>Abyssalbus</taxon>
    </lineage>
</organism>
<keyword evidence="1" id="KW-0812">Transmembrane</keyword>
<gene>
    <name evidence="2" type="ORF">MQE35_12830</name>
</gene>
<evidence type="ECO:0000313" key="2">
    <source>
        <dbReference type="EMBL" id="UOB16617.1"/>
    </source>
</evidence>
<dbReference type="EMBL" id="CP094358">
    <property type="protein sequence ID" value="UOB16617.1"/>
    <property type="molecule type" value="Genomic_DNA"/>
</dbReference>
<evidence type="ECO:0000256" key="1">
    <source>
        <dbReference type="SAM" id="Phobius"/>
    </source>
</evidence>
<dbReference type="SUPFAM" id="SSF50939">
    <property type="entry name" value="Sialidases"/>
    <property type="match status" value="1"/>
</dbReference>
<keyword evidence="1" id="KW-1133">Transmembrane helix</keyword>
<keyword evidence="1" id="KW-0472">Membrane</keyword>
<keyword evidence="3" id="KW-1185">Reference proteome</keyword>
<dbReference type="Pfam" id="PF15892">
    <property type="entry name" value="BNR_4"/>
    <property type="match status" value="1"/>
</dbReference>
<dbReference type="AlphaFoldDB" id="A0A9E7CTQ8"/>
<protein>
    <submittedName>
        <fullName evidence="2">BNR repeat-containing protein</fullName>
    </submittedName>
</protein>
<sequence>MKYYFKLISSFLFKIIHLFIFFSLLAFIGCSSLKVAESEIGLGWSNNSVNTVIFRNSAVDTYNNYQFTAYYDEEGRMILAKRKLTENKWDVKITPYKGNVKDAHNSISLIIDVNGYVHISWDQHNTRLRYVKSISPLSLELSDELSMTGLQEEKVTYPEFHKLKNGKLLFCYRSGESGRGNMVINQYDPDTNQWSQLQDNLLDGEELRSAYWQIAVDGRGSVHLSWVWRETWDVSTNHDLCYAVSHDGGKSWEKSTGEKYGIPIRSVTAEIAWKVPENSNLINQTSMAVDDNNNPYIATYWDADGITQYKIIYLQEKKWQIIDSDFQKKAFQLGGGGTKSIPISRPQILIGNNIIYLLFRSAERENRISLAYKKKGKGKWNLVNVSEDYVGQWEPNFDKSLWKEKKQLHIFSQNVTQSDGEGLADMPAQKVKLLEINNIPK</sequence>
<reference evidence="2" key="1">
    <citation type="submission" date="2022-03" db="EMBL/GenBank/DDBJ databases">
        <title>Description of Abyssus ytuae gen. nov., sp. nov., a novel member of the family Flavobacteriaceae isolated from the sediment of Mariana Trench.</title>
        <authorList>
            <person name="Zhang J."/>
            <person name="Xu X."/>
        </authorList>
    </citation>
    <scope>NUCLEOTIDE SEQUENCE</scope>
    <source>
        <strain evidence="2">MT3330</strain>
    </source>
</reference>
<evidence type="ECO:0000313" key="3">
    <source>
        <dbReference type="Proteomes" id="UP000831290"/>
    </source>
</evidence>
<feature type="transmembrane region" description="Helical" evidence="1">
    <location>
        <begin position="7"/>
        <end position="28"/>
    </location>
</feature>
<dbReference type="KEGG" id="fbm:MQE35_12830"/>
<dbReference type="RefSeq" id="WP_255841836.1">
    <property type="nucleotide sequence ID" value="NZ_CP094358.1"/>
</dbReference>
<dbReference type="PROSITE" id="PS51257">
    <property type="entry name" value="PROKAR_LIPOPROTEIN"/>
    <property type="match status" value="1"/>
</dbReference>
<dbReference type="InterPro" id="IPR036278">
    <property type="entry name" value="Sialidase_sf"/>
</dbReference>